<evidence type="ECO:0000313" key="3">
    <source>
        <dbReference type="EMBL" id="PMD26734.1"/>
    </source>
</evidence>
<keyword evidence="2" id="KW-0472">Membrane</keyword>
<feature type="compositionally biased region" description="Low complexity" evidence="1">
    <location>
        <begin position="60"/>
        <end position="73"/>
    </location>
</feature>
<organism evidence="3 4">
    <name type="scientific">Hyaloscypha hepaticicola</name>
    <dbReference type="NCBI Taxonomy" id="2082293"/>
    <lineage>
        <taxon>Eukaryota</taxon>
        <taxon>Fungi</taxon>
        <taxon>Dikarya</taxon>
        <taxon>Ascomycota</taxon>
        <taxon>Pezizomycotina</taxon>
        <taxon>Leotiomycetes</taxon>
        <taxon>Helotiales</taxon>
        <taxon>Hyaloscyphaceae</taxon>
        <taxon>Hyaloscypha</taxon>
    </lineage>
</organism>
<reference evidence="3 4" key="1">
    <citation type="submission" date="2016-05" db="EMBL/GenBank/DDBJ databases">
        <title>A degradative enzymes factory behind the ericoid mycorrhizal symbiosis.</title>
        <authorList>
            <consortium name="DOE Joint Genome Institute"/>
            <person name="Martino E."/>
            <person name="Morin E."/>
            <person name="Grelet G."/>
            <person name="Kuo A."/>
            <person name="Kohler A."/>
            <person name="Daghino S."/>
            <person name="Barry K."/>
            <person name="Choi C."/>
            <person name="Cichocki N."/>
            <person name="Clum A."/>
            <person name="Copeland A."/>
            <person name="Hainaut M."/>
            <person name="Haridas S."/>
            <person name="Labutti K."/>
            <person name="Lindquist E."/>
            <person name="Lipzen A."/>
            <person name="Khouja H.-R."/>
            <person name="Murat C."/>
            <person name="Ohm R."/>
            <person name="Olson A."/>
            <person name="Spatafora J."/>
            <person name="Veneault-Fourrey C."/>
            <person name="Henrissat B."/>
            <person name="Grigoriev I."/>
            <person name="Martin F."/>
            <person name="Perotto S."/>
        </authorList>
    </citation>
    <scope>NUCLEOTIDE SEQUENCE [LARGE SCALE GENOMIC DNA]</scope>
    <source>
        <strain evidence="3 4">UAMH 7357</strain>
    </source>
</reference>
<protein>
    <submittedName>
        <fullName evidence="3">Uncharacterized protein</fullName>
    </submittedName>
</protein>
<dbReference type="STRING" id="1745343.A0A2J6QKD6"/>
<feature type="region of interest" description="Disordered" evidence="1">
    <location>
        <begin position="280"/>
        <end position="309"/>
    </location>
</feature>
<evidence type="ECO:0000256" key="1">
    <source>
        <dbReference type="SAM" id="MobiDB-lite"/>
    </source>
</evidence>
<keyword evidence="2" id="KW-0812">Transmembrane</keyword>
<sequence length="495" mass="54951">MASIASTNVEILVHTTAPSRGQDDARYRALARAYITFEPETRQNVREHSSNNEVDKVGNQAQSQLQQELIQSTQERESAASYQPEEVEEEEASTGHRSSLTSEILDLSSHASLMPSPRLSFNSVLDNIDSPVFRGLVTRDEHVSGFGPKQHSQDSSDSWRPPPSSVADSQPENDRPVPVFTSPSRILELYLPKSNAQKPSPQLGIREQRVYETETESISADRDRVSESFESGRISSSPSPNKRTRRDHVPVSESQFHDASSTQDPNLVLKRKWPELDSGEIRTSSAPLRPSNNSAICSEGPPSLPTSPRKRLCTKISNSENIGTTTTLTSSQMMKALRSSPPSTVISSPWSNLLEIRPAPPTTSTADLDPQTLITDTLHQLAAKTSAARHFRPVSTTRDLRPMERGYWLLNCESWDDGLRKRCWHFLGNCIGKNFVGWGVWCMRDKGHSTIRVYCWGIVVPYIFLLLCLASEGKIMKIGASWIGGDGEAIIKMPS</sequence>
<accession>A0A2J6QKD6</accession>
<feature type="region of interest" description="Disordered" evidence="1">
    <location>
        <begin position="41"/>
        <end position="100"/>
    </location>
</feature>
<evidence type="ECO:0000256" key="2">
    <source>
        <dbReference type="SAM" id="Phobius"/>
    </source>
</evidence>
<dbReference type="OrthoDB" id="5395975at2759"/>
<dbReference type="AlphaFoldDB" id="A0A2J6QKD6"/>
<feature type="region of interest" description="Disordered" evidence="1">
    <location>
        <begin position="143"/>
        <end position="267"/>
    </location>
</feature>
<gene>
    <name evidence="3" type="ORF">NA56DRAFT_295571</name>
</gene>
<proteinExistence type="predicted"/>
<feature type="transmembrane region" description="Helical" evidence="2">
    <location>
        <begin position="451"/>
        <end position="470"/>
    </location>
</feature>
<feature type="compositionally biased region" description="Low complexity" evidence="1">
    <location>
        <begin position="228"/>
        <end position="240"/>
    </location>
</feature>
<feature type="compositionally biased region" description="Polar residues" evidence="1">
    <location>
        <begin position="252"/>
        <end position="265"/>
    </location>
</feature>
<name>A0A2J6QKD6_9HELO</name>
<keyword evidence="2" id="KW-1133">Transmembrane helix</keyword>
<evidence type="ECO:0000313" key="4">
    <source>
        <dbReference type="Proteomes" id="UP000235672"/>
    </source>
</evidence>
<keyword evidence="4" id="KW-1185">Reference proteome</keyword>
<dbReference type="EMBL" id="KZ613467">
    <property type="protein sequence ID" value="PMD26734.1"/>
    <property type="molecule type" value="Genomic_DNA"/>
</dbReference>
<dbReference type="Proteomes" id="UP000235672">
    <property type="component" value="Unassembled WGS sequence"/>
</dbReference>
<feature type="compositionally biased region" description="Polar residues" evidence="1">
    <location>
        <begin position="281"/>
        <end position="296"/>
    </location>
</feature>
<feature type="compositionally biased region" description="Basic and acidic residues" evidence="1">
    <location>
        <begin position="41"/>
        <end position="56"/>
    </location>
</feature>